<feature type="compositionally biased region" description="Low complexity" evidence="1">
    <location>
        <begin position="12"/>
        <end position="48"/>
    </location>
</feature>
<dbReference type="RefSeq" id="XP_024745199.1">
    <property type="nucleotide sequence ID" value="XM_024891890.1"/>
</dbReference>
<gene>
    <name evidence="2" type="ORF">BBK36DRAFT_1130852</name>
</gene>
<dbReference type="OrthoDB" id="10037289at2759"/>
<name>A0A2T4AXU7_9HYPO</name>
<evidence type="ECO:0000256" key="1">
    <source>
        <dbReference type="SAM" id="MobiDB-lite"/>
    </source>
</evidence>
<keyword evidence="3" id="KW-1185">Reference proteome</keyword>
<reference evidence="3" key="1">
    <citation type="submission" date="2016-07" db="EMBL/GenBank/DDBJ databases">
        <title>Multiple horizontal gene transfer events from other fungi enriched the ability of initially mycotrophic Trichoderma (Ascomycota) to feed on dead plant biomass.</title>
        <authorList>
            <consortium name="DOE Joint Genome Institute"/>
            <person name="Atanasova L."/>
            <person name="Chenthamara K."/>
            <person name="Zhang J."/>
            <person name="Grujic M."/>
            <person name="Henrissat B."/>
            <person name="Kuo A."/>
            <person name="Aerts A."/>
            <person name="Salamov A."/>
            <person name="Lipzen A."/>
            <person name="Labutti K."/>
            <person name="Barry K."/>
            <person name="Miao Y."/>
            <person name="Rahimi M.J."/>
            <person name="Shen Q."/>
            <person name="Grigoriev I.V."/>
            <person name="Kubicek C.P."/>
            <person name="Druzhinina I.S."/>
        </authorList>
    </citation>
    <scope>NUCLEOTIDE SEQUENCE [LARGE SCALE GENOMIC DNA]</scope>
    <source>
        <strain evidence="3">TUCIM 6016</strain>
    </source>
</reference>
<feature type="region of interest" description="Disordered" evidence="1">
    <location>
        <begin position="147"/>
        <end position="215"/>
    </location>
</feature>
<dbReference type="Proteomes" id="UP000241546">
    <property type="component" value="Unassembled WGS sequence"/>
</dbReference>
<evidence type="ECO:0000313" key="3">
    <source>
        <dbReference type="Proteomes" id="UP000241546"/>
    </source>
</evidence>
<dbReference type="AlphaFoldDB" id="A0A2T4AXU7"/>
<dbReference type="GeneID" id="36600008"/>
<accession>A0A2T4AXU7</accession>
<evidence type="ECO:0000313" key="2">
    <source>
        <dbReference type="EMBL" id="PTB61879.1"/>
    </source>
</evidence>
<proteinExistence type="predicted"/>
<sequence length="464" mass="52012">MKRSIRDTDGGAQKPPAKRAATTKRAAPASKKTAAKPTETAEPAVTAGPAPPAESPSGNSRIPNTRRVPVGPNGEFFIPQVFPQESIKALDKMVLSKRWSSIDGDPDHGFTLMNRRWWELNGPWLEANKKSIGLTAKHWKMREEAFAKGEPRADDEGDAPDDFVCIHPPALEARDSEEDEYDDDDEDEDEDEEDDEDDDDEQKEGAKARKEKAREEHAAMHKVVGKLASLHPEHKWVSTMRGNERHKWWISELLKRDQDDFAMHVYNDFTWYGTIEVLENLFVNFEKVLKRKTHTPMELWFELEGLALVLNSGCVEFQMCDDADRCGKILELVGYMTITVIASLQKNDLFVQDSSIPNIGIMLALVLSYAHSMGADYGWEDQIGWTPYVVKQATIAKITLAGPKKFDETLEGINELGAGKTAASQAKWSKGTFPSKLAAYGNRGGNQFDITTFSAAERRKYSYA</sequence>
<feature type="region of interest" description="Disordered" evidence="1">
    <location>
        <begin position="1"/>
        <end position="68"/>
    </location>
</feature>
<dbReference type="EMBL" id="KZ680227">
    <property type="protein sequence ID" value="PTB61879.1"/>
    <property type="molecule type" value="Genomic_DNA"/>
</dbReference>
<feature type="compositionally biased region" description="Basic and acidic residues" evidence="1">
    <location>
        <begin position="203"/>
        <end position="215"/>
    </location>
</feature>
<feature type="compositionally biased region" description="Acidic residues" evidence="1">
    <location>
        <begin position="175"/>
        <end position="202"/>
    </location>
</feature>
<organism evidence="2 3">
    <name type="scientific">Trichoderma citrinoviride</name>
    <dbReference type="NCBI Taxonomy" id="58853"/>
    <lineage>
        <taxon>Eukaryota</taxon>
        <taxon>Fungi</taxon>
        <taxon>Dikarya</taxon>
        <taxon>Ascomycota</taxon>
        <taxon>Pezizomycotina</taxon>
        <taxon>Sordariomycetes</taxon>
        <taxon>Hypocreomycetidae</taxon>
        <taxon>Hypocreales</taxon>
        <taxon>Hypocreaceae</taxon>
        <taxon>Trichoderma</taxon>
    </lineage>
</organism>
<protein>
    <submittedName>
        <fullName evidence="2">Uncharacterized protein</fullName>
    </submittedName>
</protein>